<dbReference type="InParanoid" id="A0A2T0GWY7"/>
<keyword evidence="6" id="KW-1185">Reference proteome</keyword>
<dbReference type="InterPro" id="IPR016161">
    <property type="entry name" value="Ald_DH/histidinol_DH"/>
</dbReference>
<keyword evidence="2" id="KW-0520">NAD</keyword>
<evidence type="ECO:0000256" key="1">
    <source>
        <dbReference type="ARBA" id="ARBA00009986"/>
    </source>
</evidence>
<name>A0A2T0GWY7_ACTMO</name>
<dbReference type="PANTHER" id="PTHR42986:SF1">
    <property type="entry name" value="BENZALDEHYDE DEHYDROGENASE YFMT"/>
    <property type="match status" value="1"/>
</dbReference>
<evidence type="ECO:0000313" key="6">
    <source>
        <dbReference type="Proteomes" id="UP000239352"/>
    </source>
</evidence>
<feature type="region of interest" description="Disordered" evidence="3">
    <location>
        <begin position="71"/>
        <end position="108"/>
    </location>
</feature>
<feature type="domain" description="Aldehyde dehydrogenase" evidence="4">
    <location>
        <begin position="26"/>
        <end position="77"/>
    </location>
</feature>
<dbReference type="Pfam" id="PF00171">
    <property type="entry name" value="Aldedh"/>
    <property type="match status" value="1"/>
</dbReference>
<dbReference type="PANTHER" id="PTHR42986">
    <property type="entry name" value="BENZALDEHYDE DEHYDROGENASE YFMT"/>
    <property type="match status" value="1"/>
</dbReference>
<protein>
    <recommendedName>
        <fullName evidence="4">Aldehyde dehydrogenase domain-containing protein</fullName>
    </recommendedName>
</protein>
<dbReference type="EMBL" id="PVSR01000012">
    <property type="protein sequence ID" value="PRW63607.1"/>
    <property type="molecule type" value="Genomic_DNA"/>
</dbReference>
<evidence type="ECO:0000259" key="4">
    <source>
        <dbReference type="Pfam" id="PF00171"/>
    </source>
</evidence>
<accession>A0A2T0GWY7</accession>
<reference evidence="5 6" key="1">
    <citation type="submission" date="2018-03" db="EMBL/GenBank/DDBJ databases">
        <title>Actinopolyspora mortivallis from Sahara, screening for active biomolecules.</title>
        <authorList>
            <person name="Selama O."/>
            <person name="Wellington E.M.H."/>
            <person name="Hacene H."/>
        </authorList>
    </citation>
    <scope>NUCLEOTIDE SEQUENCE [LARGE SCALE GENOMIC DNA]</scope>
    <source>
        <strain evidence="5 6">M5A</strain>
    </source>
</reference>
<dbReference type="Gene3D" id="3.40.309.10">
    <property type="entry name" value="Aldehyde Dehydrogenase, Chain A, domain 2"/>
    <property type="match status" value="1"/>
</dbReference>
<organism evidence="5 6">
    <name type="scientific">Actinopolyspora mortivallis</name>
    <dbReference type="NCBI Taxonomy" id="33906"/>
    <lineage>
        <taxon>Bacteria</taxon>
        <taxon>Bacillati</taxon>
        <taxon>Actinomycetota</taxon>
        <taxon>Actinomycetes</taxon>
        <taxon>Actinopolysporales</taxon>
        <taxon>Actinopolysporaceae</taxon>
        <taxon>Actinopolyspora</taxon>
    </lineage>
</organism>
<evidence type="ECO:0000313" key="5">
    <source>
        <dbReference type="EMBL" id="PRW63607.1"/>
    </source>
</evidence>
<dbReference type="InterPro" id="IPR015590">
    <property type="entry name" value="Aldehyde_DH_dom"/>
</dbReference>
<dbReference type="InterPro" id="IPR016163">
    <property type="entry name" value="Ald_DH_C"/>
</dbReference>
<evidence type="ECO:0000256" key="2">
    <source>
        <dbReference type="ARBA" id="ARBA00023027"/>
    </source>
</evidence>
<dbReference type="AlphaFoldDB" id="A0A2T0GWY7"/>
<feature type="compositionally biased region" description="Low complexity" evidence="3">
    <location>
        <begin position="84"/>
        <end position="95"/>
    </location>
</feature>
<feature type="region of interest" description="Disordered" evidence="3">
    <location>
        <begin position="1"/>
        <end position="23"/>
    </location>
</feature>
<comment type="similarity">
    <text evidence="1">Belongs to the aldehyde dehydrogenase family.</text>
</comment>
<gene>
    <name evidence="5" type="ORF">CEP50_09510</name>
</gene>
<dbReference type="SUPFAM" id="SSF53720">
    <property type="entry name" value="ALDH-like"/>
    <property type="match status" value="1"/>
</dbReference>
<dbReference type="Proteomes" id="UP000239352">
    <property type="component" value="Unassembled WGS sequence"/>
</dbReference>
<proteinExistence type="inferred from homology"/>
<sequence>MGVGPGGVERLEEVGGTVHHGDPATTAAEASAWGGFVHAGQLCIGVGRHLVHRSIAEEYVAALVERAEALVVGDPRHGGRRSARSSTAHSTNGSPPSWPPRSGPERGS</sequence>
<dbReference type="GO" id="GO:0016620">
    <property type="term" value="F:oxidoreductase activity, acting on the aldehyde or oxo group of donors, NAD or NADP as acceptor"/>
    <property type="evidence" value="ECO:0007669"/>
    <property type="project" value="InterPro"/>
</dbReference>
<comment type="caution">
    <text evidence="5">The sequence shown here is derived from an EMBL/GenBank/DDBJ whole genome shotgun (WGS) entry which is preliminary data.</text>
</comment>
<evidence type="ECO:0000256" key="3">
    <source>
        <dbReference type="SAM" id="MobiDB-lite"/>
    </source>
</evidence>